<dbReference type="InterPro" id="IPR010961">
    <property type="entry name" value="4pyrrol_synth_NH2levulA_synth"/>
</dbReference>
<reference evidence="7" key="1">
    <citation type="submission" date="2013-04" db="EMBL/GenBank/DDBJ databases">
        <title>The genome sequencing project of 58 acetic acid bacteria.</title>
        <authorList>
            <person name="Okamoto-Kainuma A."/>
            <person name="Ishikawa M."/>
            <person name="Umino S."/>
            <person name="Koizumi Y."/>
            <person name="Shiwa Y."/>
            <person name="Yoshikawa H."/>
            <person name="Matsutani M."/>
            <person name="Matsushita K."/>
        </authorList>
    </citation>
    <scope>NUCLEOTIDE SEQUENCE</scope>
    <source>
        <strain evidence="7">NBRC 106556</strain>
    </source>
</reference>
<organism evidence="7 8">
    <name type="scientific">Neokomagataea tanensis NBRC 106556</name>
    <dbReference type="NCBI Taxonomy" id="1223519"/>
    <lineage>
        <taxon>Bacteria</taxon>
        <taxon>Pseudomonadati</taxon>
        <taxon>Pseudomonadota</taxon>
        <taxon>Alphaproteobacteria</taxon>
        <taxon>Acetobacterales</taxon>
        <taxon>Acetobacteraceae</taxon>
        <taxon>Neokomagataea</taxon>
    </lineage>
</organism>
<evidence type="ECO:0000256" key="4">
    <source>
        <dbReference type="ARBA" id="ARBA00022679"/>
    </source>
</evidence>
<evidence type="ECO:0000313" key="7">
    <source>
        <dbReference type="EMBL" id="GBR48967.1"/>
    </source>
</evidence>
<dbReference type="Gene3D" id="3.90.1150.10">
    <property type="entry name" value="Aspartate Aminotransferase, domain 1"/>
    <property type="match status" value="1"/>
</dbReference>
<dbReference type="InterPro" id="IPR015421">
    <property type="entry name" value="PyrdxlP-dep_Trfase_major"/>
</dbReference>
<evidence type="ECO:0000256" key="5">
    <source>
        <dbReference type="ARBA" id="ARBA00023315"/>
    </source>
</evidence>
<evidence type="ECO:0000256" key="1">
    <source>
        <dbReference type="ARBA" id="ARBA00001933"/>
    </source>
</evidence>
<comment type="similarity">
    <text evidence="2">Belongs to the class-II pyridoxal-phosphate-dependent aminotransferase family.</text>
</comment>
<dbReference type="InterPro" id="IPR015422">
    <property type="entry name" value="PyrdxlP-dep_Trfase_small"/>
</dbReference>
<dbReference type="PANTHER" id="PTHR13693">
    <property type="entry name" value="CLASS II AMINOTRANSFERASE/8-AMINO-7-OXONONANOATE SYNTHASE"/>
    <property type="match status" value="1"/>
</dbReference>
<dbReference type="InterPro" id="IPR015424">
    <property type="entry name" value="PyrdxlP-dep_Trfase"/>
</dbReference>
<dbReference type="Gene3D" id="3.40.640.10">
    <property type="entry name" value="Type I PLP-dependent aspartate aminotransferase-like (Major domain)"/>
    <property type="match status" value="1"/>
</dbReference>
<evidence type="ECO:0000256" key="3">
    <source>
        <dbReference type="ARBA" id="ARBA00011738"/>
    </source>
</evidence>
<dbReference type="Pfam" id="PF00155">
    <property type="entry name" value="Aminotran_1_2"/>
    <property type="match status" value="1"/>
</dbReference>
<keyword evidence="5" id="KW-0012">Acyltransferase</keyword>
<protein>
    <submittedName>
        <fullName evidence="7">5-aminolevulinic acid synthase</fullName>
    </submittedName>
</protein>
<feature type="domain" description="Aminotransferase class I/classII large" evidence="6">
    <location>
        <begin position="16"/>
        <end position="334"/>
    </location>
</feature>
<dbReference type="SUPFAM" id="SSF53383">
    <property type="entry name" value="PLP-dependent transferases"/>
    <property type="match status" value="1"/>
</dbReference>
<evidence type="ECO:0000259" key="6">
    <source>
        <dbReference type="Pfam" id="PF00155"/>
    </source>
</evidence>
<dbReference type="PANTHER" id="PTHR13693:SF102">
    <property type="entry name" value="2-AMINO-3-KETOBUTYRATE COENZYME A LIGASE, MITOCHONDRIAL"/>
    <property type="match status" value="1"/>
</dbReference>
<dbReference type="Proteomes" id="UP001062443">
    <property type="component" value="Unassembled WGS sequence"/>
</dbReference>
<dbReference type="EMBL" id="BAQB01000080">
    <property type="protein sequence ID" value="GBR48967.1"/>
    <property type="molecule type" value="Genomic_DNA"/>
</dbReference>
<dbReference type="NCBIfam" id="TIGR01821">
    <property type="entry name" value="5aminolev_synth"/>
    <property type="match status" value="1"/>
</dbReference>
<proteinExistence type="inferred from homology"/>
<comment type="cofactor">
    <cofactor evidence="1">
        <name>pyridoxal 5'-phosphate</name>
        <dbReference type="ChEBI" id="CHEBI:597326"/>
    </cofactor>
</comment>
<name>A0ABQ0QLB3_9PROT</name>
<dbReference type="InterPro" id="IPR004839">
    <property type="entry name" value="Aminotransferase_I/II_large"/>
</dbReference>
<dbReference type="InterPro" id="IPR050087">
    <property type="entry name" value="AON_synthase_class-II"/>
</dbReference>
<gene>
    <name evidence="7" type="ORF">AA106556_1912</name>
</gene>
<evidence type="ECO:0000256" key="2">
    <source>
        <dbReference type="ARBA" id="ARBA00008392"/>
    </source>
</evidence>
<comment type="caution">
    <text evidence="7">The sequence shown here is derived from an EMBL/GenBank/DDBJ whole genome shotgun (WGS) entry which is preliminary data.</text>
</comment>
<keyword evidence="8" id="KW-1185">Reference proteome</keyword>
<evidence type="ECO:0000313" key="8">
    <source>
        <dbReference type="Proteomes" id="UP001062443"/>
    </source>
</evidence>
<accession>A0ABQ0QLB3</accession>
<sequence>MSFHPQIINALAVSAREHGVGTGGSRNISGTSPAHVTLEKELAHWHGKAGALVFNSGYGANYESISTLVETIPGLAIFSDRLNHRSLIEGMRSRKNQTHRHVFEHNDISSLRGALATYPKSHPKLIVFESVYSMDGDFAPIAAICDLAEEYNALTYVDETHAIGVLGATGAGLAEHLSETRPTFIQGVFGKAIGVTGGYVAGPAEILDYIRSVAPGFIFTTSLPHATLDAVIASLKLIQSGNALREKLFDNVSYTKEALARNEIPYLEGESQLVLIPLPGADRIKAISRALLETHDIYVQPINYPSVRKGGERFRISVLPSRTRAEIDHFVSALKSTLTAHG</sequence>
<comment type="subunit">
    <text evidence="3">Homodimer.</text>
</comment>
<keyword evidence="4" id="KW-0808">Transferase</keyword>